<dbReference type="GO" id="GO:0006465">
    <property type="term" value="P:signal peptide processing"/>
    <property type="evidence" value="ECO:0007669"/>
    <property type="project" value="InterPro"/>
</dbReference>
<name>A0A3L7AL72_9MICO</name>
<feature type="transmembrane region" description="Helical" evidence="2">
    <location>
        <begin position="200"/>
        <end position="222"/>
    </location>
</feature>
<accession>A0A3L7AL72</accession>
<evidence type="ECO:0000256" key="2">
    <source>
        <dbReference type="SAM" id="Phobius"/>
    </source>
</evidence>
<feature type="region of interest" description="Disordered" evidence="1">
    <location>
        <begin position="1"/>
        <end position="21"/>
    </location>
</feature>
<dbReference type="EMBL" id="RCUY01000011">
    <property type="protein sequence ID" value="RLP80804.1"/>
    <property type="molecule type" value="Genomic_DNA"/>
</dbReference>
<feature type="transmembrane region" description="Helical" evidence="2">
    <location>
        <begin position="32"/>
        <end position="61"/>
    </location>
</feature>
<feature type="compositionally biased region" description="Low complexity" evidence="1">
    <location>
        <begin position="383"/>
        <end position="397"/>
    </location>
</feature>
<evidence type="ECO:0000313" key="4">
    <source>
        <dbReference type="EMBL" id="RLP80804.1"/>
    </source>
</evidence>
<dbReference type="CDD" id="cd06530">
    <property type="entry name" value="S26_SPase_I"/>
    <property type="match status" value="1"/>
</dbReference>
<protein>
    <recommendedName>
        <fullName evidence="3">Peptidase S26 domain-containing protein</fullName>
    </recommendedName>
</protein>
<dbReference type="AlphaFoldDB" id="A0A3L7AL72"/>
<sequence length="440" mass="45569">MSILAPPPLTRATRATTRRPPAKRLSSRLGNLLLNLAAVAGAICILLVILAFFFNITLIMFKTGSMAPTIPAGSVALVREVPAAELKVGDVVTVDRPGQLPITHRITSIVPGPDAEARTITMRGDANATEDPAPYTILHARIVLGSVPGLAHVIVWFGNPWVLGGLTIALSALVTWAFWPRNTAPPRHRGRHGAGIGSRVGTGSAVLVIGLLVGGVLLTPAAPARAEGATEQTLTARTFTLVSVADSYRMANLTPGEPVTWDLGVKSRSTGPLSVSMTASGESRLGLVAGISECAQRWEGTICPHGSRSVTTPGPLALDGVQRTFSDVPSGGTRWYRMTVTMPTAPDRAVPTSATSRVVLRISDPDGTTIEVPGEPGTHTPGTDPATPEAALTPAPGASGGLSQTGGALDPTRMMLALLAIGTGILIAGIARLRQGERTS</sequence>
<keyword evidence="2" id="KW-0812">Transmembrane</keyword>
<evidence type="ECO:0000313" key="5">
    <source>
        <dbReference type="EMBL" id="RLP84589.1"/>
    </source>
</evidence>
<organism evidence="4 6">
    <name type="scientific">Mycetocola lacteus</name>
    <dbReference type="NCBI Taxonomy" id="76637"/>
    <lineage>
        <taxon>Bacteria</taxon>
        <taxon>Bacillati</taxon>
        <taxon>Actinomycetota</taxon>
        <taxon>Actinomycetes</taxon>
        <taxon>Micrococcales</taxon>
        <taxon>Microbacteriaceae</taxon>
        <taxon>Mycetocola</taxon>
    </lineage>
</organism>
<dbReference type="InterPro" id="IPR019533">
    <property type="entry name" value="Peptidase_S26"/>
</dbReference>
<evidence type="ECO:0000259" key="3">
    <source>
        <dbReference type="Pfam" id="PF10502"/>
    </source>
</evidence>
<gene>
    <name evidence="5" type="ORF">D9V34_00905</name>
    <name evidence="4" type="ORF">D9V34_13200</name>
</gene>
<dbReference type="Proteomes" id="UP000269438">
    <property type="component" value="Unassembled WGS sequence"/>
</dbReference>
<evidence type="ECO:0000256" key="1">
    <source>
        <dbReference type="SAM" id="MobiDB-lite"/>
    </source>
</evidence>
<comment type="caution">
    <text evidence="4">The sequence shown here is derived from an EMBL/GenBank/DDBJ whole genome shotgun (WGS) entry which is preliminary data.</text>
</comment>
<keyword evidence="2" id="KW-1133">Transmembrane helix</keyword>
<dbReference type="OrthoDB" id="3790724at2"/>
<dbReference type="Pfam" id="PF10502">
    <property type="entry name" value="Peptidase_S26"/>
    <property type="match status" value="1"/>
</dbReference>
<evidence type="ECO:0000313" key="6">
    <source>
        <dbReference type="Proteomes" id="UP000269438"/>
    </source>
</evidence>
<keyword evidence="2" id="KW-0472">Membrane</keyword>
<feature type="domain" description="Peptidase S26" evidence="3">
    <location>
        <begin position="41"/>
        <end position="107"/>
    </location>
</feature>
<reference evidence="4 6" key="1">
    <citation type="submission" date="2018-10" db="EMBL/GenBank/DDBJ databases">
        <authorList>
            <person name="Li J."/>
        </authorList>
    </citation>
    <scope>NUCLEOTIDE SEQUENCE [LARGE SCALE GENOMIC DNA]</scope>
    <source>
        <strain evidence="4 6">JCM 11654</strain>
    </source>
</reference>
<feature type="transmembrane region" description="Helical" evidence="2">
    <location>
        <begin position="161"/>
        <end position="179"/>
    </location>
</feature>
<dbReference type="RefSeq" id="WP_121687072.1">
    <property type="nucleotide sequence ID" value="NZ_RCUY01000001.1"/>
</dbReference>
<feature type="transmembrane region" description="Helical" evidence="2">
    <location>
        <begin position="414"/>
        <end position="433"/>
    </location>
</feature>
<dbReference type="GO" id="GO:0004252">
    <property type="term" value="F:serine-type endopeptidase activity"/>
    <property type="evidence" value="ECO:0007669"/>
    <property type="project" value="InterPro"/>
</dbReference>
<proteinExistence type="predicted"/>
<dbReference type="EMBL" id="RCUY01000001">
    <property type="protein sequence ID" value="RLP84589.1"/>
    <property type="molecule type" value="Genomic_DNA"/>
</dbReference>
<feature type="region of interest" description="Disordered" evidence="1">
    <location>
        <begin position="365"/>
        <end position="406"/>
    </location>
</feature>
<keyword evidence="6" id="KW-1185">Reference proteome</keyword>